<dbReference type="EMBL" id="CP040558">
    <property type="protein sequence ID" value="QCU74215.1"/>
    <property type="molecule type" value="Genomic_DNA"/>
</dbReference>
<name>A0A4V1HDB7_9GAMM</name>
<dbReference type="GeneID" id="88775376"/>
<organism evidence="1 2">
    <name type="scientific">Pseudoalteromonas distincta</name>
    <dbReference type="NCBI Taxonomy" id="77608"/>
    <lineage>
        <taxon>Bacteria</taxon>
        <taxon>Pseudomonadati</taxon>
        <taxon>Pseudomonadota</taxon>
        <taxon>Gammaproteobacteria</taxon>
        <taxon>Alteromonadales</taxon>
        <taxon>Pseudoalteromonadaceae</taxon>
        <taxon>Pseudoalteromonas</taxon>
    </lineage>
</organism>
<dbReference type="AlphaFoldDB" id="A0A4V1HDB7"/>
<dbReference type="Proteomes" id="UP000310065">
    <property type="component" value="Chromosome L1"/>
</dbReference>
<proteinExistence type="predicted"/>
<sequence length="135" mass="15545">MSSEFTLTEKNDQEYILSSPNNDSPKVIADRQASRELELISVMYVKCNNSNYRIPVLRGFFESKISGVEYLEFFIYEFSNNKYLPIKSISSVKVTSDESSKDHSLDLSSQNISYKICKKINGKSEFDNKIMLLNE</sequence>
<gene>
    <name evidence="1" type="ORF">FFU37_06925</name>
</gene>
<dbReference type="KEGG" id="pdv:FFU37_06925"/>
<reference evidence="1 2" key="1">
    <citation type="submission" date="2019-05" db="EMBL/GenBank/DDBJ databases">
        <title>Complete genome sequence of Pseudoalteromonas sp. 16-SW-7(T) isolated from the Okhotsk Sea, Russia.</title>
        <authorList>
            <person name="Nguyen T.H."/>
            <person name="Nedashkovskaya O.I."/>
            <person name="Kim S.-G."/>
        </authorList>
    </citation>
    <scope>NUCLEOTIDE SEQUENCE [LARGE SCALE GENOMIC DNA]</scope>
    <source>
        <strain evidence="1 2">16-SW-7</strain>
    </source>
</reference>
<dbReference type="RefSeq" id="WP_138489078.1">
    <property type="nucleotide sequence ID" value="NZ_CP040558.1"/>
</dbReference>
<protein>
    <submittedName>
        <fullName evidence="1">Uncharacterized protein</fullName>
    </submittedName>
</protein>
<evidence type="ECO:0000313" key="2">
    <source>
        <dbReference type="Proteomes" id="UP000310065"/>
    </source>
</evidence>
<evidence type="ECO:0000313" key="1">
    <source>
        <dbReference type="EMBL" id="QCU74215.1"/>
    </source>
</evidence>
<accession>A0A4V1HDB7</accession>